<feature type="region of interest" description="Disordered" evidence="1">
    <location>
        <begin position="1"/>
        <end position="27"/>
    </location>
</feature>
<name>A0ABD5EQJ8_9ACTN</name>
<dbReference type="Pfam" id="PF03861">
    <property type="entry name" value="ANTAR"/>
    <property type="match status" value="1"/>
</dbReference>
<gene>
    <name evidence="3" type="ORF">RM877_16670</name>
</gene>
<dbReference type="RefSeq" id="WP_093829509.1">
    <property type="nucleotide sequence ID" value="NZ_JAVRES010000006.1"/>
</dbReference>
<dbReference type="SUPFAM" id="SSF52172">
    <property type="entry name" value="CheY-like"/>
    <property type="match status" value="1"/>
</dbReference>
<feature type="compositionally biased region" description="Acidic residues" evidence="1">
    <location>
        <begin position="1"/>
        <end position="10"/>
    </location>
</feature>
<evidence type="ECO:0000256" key="1">
    <source>
        <dbReference type="SAM" id="MobiDB-lite"/>
    </source>
</evidence>
<dbReference type="SMART" id="SM01012">
    <property type="entry name" value="ANTAR"/>
    <property type="match status" value="1"/>
</dbReference>
<reference evidence="4" key="1">
    <citation type="submission" date="2023-07" db="EMBL/GenBank/DDBJ databases">
        <title>30 novel species of actinomycetes from the DSMZ collection.</title>
        <authorList>
            <person name="Nouioui I."/>
        </authorList>
    </citation>
    <scope>NUCLEOTIDE SEQUENCE [LARGE SCALE GENOMIC DNA]</scope>
    <source>
        <strain evidence="4">DSM 41981</strain>
    </source>
</reference>
<feature type="domain" description="ANTAR" evidence="2">
    <location>
        <begin position="27"/>
        <end position="88"/>
    </location>
</feature>
<protein>
    <submittedName>
        <fullName evidence="3">ANTAR domain-containing protein</fullName>
    </submittedName>
</protein>
<dbReference type="Gene3D" id="1.10.10.10">
    <property type="entry name" value="Winged helix-like DNA-binding domain superfamily/Winged helix DNA-binding domain"/>
    <property type="match status" value="1"/>
</dbReference>
<sequence length="117" mass="12482">MTAEDPDDLTEGCGRTPSVQEGAAAEAARMAEEIRQLREAVASHAAVDQAIGVLVALAHIDPTRGFGMLREVSQRSNTKLRNVAEQIVEWPSTGHLTDPVRRALLGALAAAGRTWTP</sequence>
<dbReference type="EMBL" id="JAVRES010000006">
    <property type="protein sequence ID" value="MDT0436319.1"/>
    <property type="molecule type" value="Genomic_DNA"/>
</dbReference>
<evidence type="ECO:0000259" key="2">
    <source>
        <dbReference type="PROSITE" id="PS50921"/>
    </source>
</evidence>
<evidence type="ECO:0000313" key="4">
    <source>
        <dbReference type="Proteomes" id="UP001183535"/>
    </source>
</evidence>
<comment type="caution">
    <text evidence="3">The sequence shown here is derived from an EMBL/GenBank/DDBJ whole genome shotgun (WGS) entry which is preliminary data.</text>
</comment>
<dbReference type="InterPro" id="IPR036388">
    <property type="entry name" value="WH-like_DNA-bd_sf"/>
</dbReference>
<dbReference type="Proteomes" id="UP001183535">
    <property type="component" value="Unassembled WGS sequence"/>
</dbReference>
<dbReference type="PROSITE" id="PS50921">
    <property type="entry name" value="ANTAR"/>
    <property type="match status" value="1"/>
</dbReference>
<evidence type="ECO:0000313" key="3">
    <source>
        <dbReference type="EMBL" id="MDT0436319.1"/>
    </source>
</evidence>
<dbReference type="InterPro" id="IPR011006">
    <property type="entry name" value="CheY-like_superfamily"/>
</dbReference>
<dbReference type="InterPro" id="IPR005561">
    <property type="entry name" value="ANTAR"/>
</dbReference>
<dbReference type="AlphaFoldDB" id="A0ABD5EQJ8"/>
<proteinExistence type="predicted"/>
<organism evidence="3 4">
    <name type="scientific">Streptomyces doudnae</name>
    <dbReference type="NCBI Taxonomy" id="3075536"/>
    <lineage>
        <taxon>Bacteria</taxon>
        <taxon>Bacillati</taxon>
        <taxon>Actinomycetota</taxon>
        <taxon>Actinomycetes</taxon>
        <taxon>Kitasatosporales</taxon>
        <taxon>Streptomycetaceae</taxon>
        <taxon>Streptomyces</taxon>
    </lineage>
</organism>
<accession>A0ABD5EQJ8</accession>
<keyword evidence="4" id="KW-1185">Reference proteome</keyword>